<dbReference type="EMBL" id="PDJK01000001">
    <property type="protein sequence ID" value="PFG57135.1"/>
    <property type="molecule type" value="Genomic_DNA"/>
</dbReference>
<dbReference type="PROSITE" id="PS51257">
    <property type="entry name" value="PROKAR_LIPOPROTEIN"/>
    <property type="match status" value="1"/>
</dbReference>
<keyword evidence="2" id="KW-0732">Signal</keyword>
<dbReference type="Proteomes" id="UP000243542">
    <property type="component" value="Unassembled WGS sequence"/>
</dbReference>
<evidence type="ECO:0000313" key="4">
    <source>
        <dbReference type="Proteomes" id="UP000243542"/>
    </source>
</evidence>
<evidence type="ECO:0000256" key="2">
    <source>
        <dbReference type="SAM" id="SignalP"/>
    </source>
</evidence>
<protein>
    <recommendedName>
        <fullName evidence="5">Chitin binding peritrophin-A-like protein</fullName>
    </recommendedName>
</protein>
<feature type="signal peptide" evidence="2">
    <location>
        <begin position="1"/>
        <end position="18"/>
    </location>
</feature>
<accession>A0A2A9G314</accession>
<keyword evidence="4" id="KW-1185">Reference proteome</keyword>
<sequence>MVKVRLCGMILAAGLMMAGCGGTPVAPKPSAPPGSPAATSVAPTSEPTVPTTTPTTQTKSSSVPAKTSRVSATATAAPKKTTARKTPTRKPPQYGYQCRDGDEAKYKVCAEHKSWVDGQVEFADCLDSGGTWDEDKQRCVHS</sequence>
<name>A0A2A9G314_9PSEU</name>
<dbReference type="AlphaFoldDB" id="A0A2A9G314"/>
<comment type="caution">
    <text evidence="3">The sequence shown here is derived from an EMBL/GenBank/DDBJ whole genome shotgun (WGS) entry which is preliminary data.</text>
</comment>
<feature type="region of interest" description="Disordered" evidence="1">
    <location>
        <begin position="25"/>
        <end position="96"/>
    </location>
</feature>
<proteinExistence type="predicted"/>
<evidence type="ECO:0000256" key="1">
    <source>
        <dbReference type="SAM" id="MobiDB-lite"/>
    </source>
</evidence>
<evidence type="ECO:0008006" key="5">
    <source>
        <dbReference type="Google" id="ProtNLM"/>
    </source>
</evidence>
<feature type="compositionally biased region" description="Low complexity" evidence="1">
    <location>
        <begin position="36"/>
        <end position="64"/>
    </location>
</feature>
<evidence type="ECO:0000313" key="3">
    <source>
        <dbReference type="EMBL" id="PFG57135.1"/>
    </source>
</evidence>
<feature type="compositionally biased region" description="Pro residues" evidence="1">
    <location>
        <begin position="26"/>
        <end position="35"/>
    </location>
</feature>
<gene>
    <name evidence="3" type="ORF">ATK36_0697</name>
</gene>
<organism evidence="3 4">
    <name type="scientific">Amycolatopsis sulphurea</name>
    <dbReference type="NCBI Taxonomy" id="76022"/>
    <lineage>
        <taxon>Bacteria</taxon>
        <taxon>Bacillati</taxon>
        <taxon>Actinomycetota</taxon>
        <taxon>Actinomycetes</taxon>
        <taxon>Pseudonocardiales</taxon>
        <taxon>Pseudonocardiaceae</taxon>
        <taxon>Amycolatopsis</taxon>
    </lineage>
</organism>
<reference evidence="3 4" key="1">
    <citation type="submission" date="2017-10" db="EMBL/GenBank/DDBJ databases">
        <title>Sequencing the genomes of 1000 actinobacteria strains.</title>
        <authorList>
            <person name="Klenk H.-P."/>
        </authorList>
    </citation>
    <scope>NUCLEOTIDE SEQUENCE [LARGE SCALE GENOMIC DNA]</scope>
    <source>
        <strain evidence="3 4">DSM 46092</strain>
    </source>
</reference>
<feature type="chain" id="PRO_5039471840" description="Chitin binding peritrophin-A-like protein" evidence="2">
    <location>
        <begin position="19"/>
        <end position="142"/>
    </location>
</feature>